<evidence type="ECO:0000313" key="5">
    <source>
        <dbReference type="EMBL" id="MAG22180.1"/>
    </source>
</evidence>
<name>A0A2D6M174_9ARCH</name>
<dbReference type="CDD" id="cd00613">
    <property type="entry name" value="GDC-P"/>
    <property type="match status" value="1"/>
</dbReference>
<evidence type="ECO:0000256" key="3">
    <source>
        <dbReference type="HAMAP-Rule" id="MF_00712"/>
    </source>
</evidence>
<dbReference type="EMBL" id="NZBU01000008">
    <property type="protein sequence ID" value="MAG22180.1"/>
    <property type="molecule type" value="Genomic_DNA"/>
</dbReference>
<evidence type="ECO:0000259" key="4">
    <source>
        <dbReference type="Pfam" id="PF02347"/>
    </source>
</evidence>
<gene>
    <name evidence="3" type="primary">gcvPA</name>
    <name evidence="5" type="ORF">CL943_02650</name>
</gene>
<organism evidence="5 6">
    <name type="scientific">Candidatus Iainarchaeum sp</name>
    <dbReference type="NCBI Taxonomy" id="3101447"/>
    <lineage>
        <taxon>Archaea</taxon>
        <taxon>Candidatus Iainarchaeota</taxon>
        <taxon>Candidatus Iainarchaeia</taxon>
        <taxon>Candidatus Iainarchaeales</taxon>
        <taxon>Candidatus Iainarchaeaceae</taxon>
        <taxon>Candidatus Iainarchaeum</taxon>
    </lineage>
</organism>
<dbReference type="GO" id="GO:0019464">
    <property type="term" value="P:glycine decarboxylation via glycine cleavage system"/>
    <property type="evidence" value="ECO:0007669"/>
    <property type="project" value="UniProtKB-UniRule"/>
</dbReference>
<dbReference type="AlphaFoldDB" id="A0A2D6M174"/>
<dbReference type="Gene3D" id="3.40.640.10">
    <property type="entry name" value="Type I PLP-dependent aspartate aminotransferase-like (Major domain)"/>
    <property type="match status" value="1"/>
</dbReference>
<dbReference type="InterPro" id="IPR020581">
    <property type="entry name" value="GDC_P"/>
</dbReference>
<comment type="catalytic activity">
    <reaction evidence="2 3">
        <text>N(6)-[(R)-lipoyl]-L-lysyl-[glycine-cleavage complex H protein] + glycine + H(+) = N(6)-[(R)-S(8)-aminomethyldihydrolipoyl]-L-lysyl-[glycine-cleavage complex H protein] + CO2</text>
        <dbReference type="Rhea" id="RHEA:24304"/>
        <dbReference type="Rhea" id="RHEA-COMP:10494"/>
        <dbReference type="Rhea" id="RHEA-COMP:10495"/>
        <dbReference type="ChEBI" id="CHEBI:15378"/>
        <dbReference type="ChEBI" id="CHEBI:16526"/>
        <dbReference type="ChEBI" id="CHEBI:57305"/>
        <dbReference type="ChEBI" id="CHEBI:83099"/>
        <dbReference type="ChEBI" id="CHEBI:83143"/>
        <dbReference type="EC" id="1.4.4.2"/>
    </reaction>
</comment>
<dbReference type="Proteomes" id="UP000226592">
    <property type="component" value="Unassembled WGS sequence"/>
</dbReference>
<dbReference type="InterPro" id="IPR023010">
    <property type="entry name" value="GcvPA"/>
</dbReference>
<dbReference type="SUPFAM" id="SSF53383">
    <property type="entry name" value="PLP-dependent transferases"/>
    <property type="match status" value="1"/>
</dbReference>
<dbReference type="GO" id="GO:0009116">
    <property type="term" value="P:nucleoside metabolic process"/>
    <property type="evidence" value="ECO:0007669"/>
    <property type="project" value="InterPro"/>
</dbReference>
<dbReference type="EC" id="1.4.4.2" evidence="3"/>
<dbReference type="NCBIfam" id="NF001696">
    <property type="entry name" value="PRK00451.1"/>
    <property type="match status" value="1"/>
</dbReference>
<comment type="caution">
    <text evidence="5">The sequence shown here is derived from an EMBL/GenBank/DDBJ whole genome shotgun (WGS) entry which is preliminary data.</text>
</comment>
<sequence length="431" mass="47492">MRFIPHSDKEKEEMLKEAGVATINELFKDIPKEVFLKEELGIGKGLSEIELKKHIEELAAKSKSAKQLKLFLGAGCYNHFIPSTVSAITGRSEFYTAYTPYQPEISQGMLQAIYEWQSYICMLTEMDLANASMYDGASATAEAMMMVVHATKRKKVLFAKELNPEYRAVLQTYANSSNLELKEVALEELEKEIGDNTACLIVQNPNYLGKVEELKAISEQVQGKGAALVVAIAEALSLGFLDTPGNYGADIVAMDVQSFGNPMGFGGPAAGVIACKDKFKRHIPGRLVGKTVDSEGKEGFVLTLQAREQHIRREKASCNICSNQALCALAATVYLATVGEKGLKEIAKQNNENAKYLAEKLNGTDIELETENFFNEFVVKTQGAKQLQEKLLKKGFVFGYALDEERVLVTATELNSKDEIDELIEAIGELK</sequence>
<dbReference type="InterPro" id="IPR015424">
    <property type="entry name" value="PyrdxlP-dep_Trfase"/>
</dbReference>
<dbReference type="PANTHER" id="PTHR42806:SF1">
    <property type="entry name" value="GLYCINE DEHYDROGENASE (DECARBOXYLATING)"/>
    <property type="match status" value="1"/>
</dbReference>
<evidence type="ECO:0000313" key="6">
    <source>
        <dbReference type="Proteomes" id="UP000226592"/>
    </source>
</evidence>
<dbReference type="InterPro" id="IPR015422">
    <property type="entry name" value="PyrdxlP-dep_Trfase_small"/>
</dbReference>
<proteinExistence type="inferred from homology"/>
<dbReference type="InterPro" id="IPR049315">
    <property type="entry name" value="GDC-P_N"/>
</dbReference>
<comment type="subunit">
    <text evidence="3">The glycine cleavage system is composed of four proteins: P, T, L and H. In this organism, the P 'protein' is a heterodimer of two subunits.</text>
</comment>
<dbReference type="HAMAP" id="MF_00712">
    <property type="entry name" value="GcvPA"/>
    <property type="match status" value="1"/>
</dbReference>
<feature type="domain" description="Glycine cleavage system P-protein N-terminal" evidence="4">
    <location>
        <begin position="1"/>
        <end position="426"/>
    </location>
</feature>
<evidence type="ECO:0000256" key="1">
    <source>
        <dbReference type="ARBA" id="ARBA00023002"/>
    </source>
</evidence>
<dbReference type="GO" id="GO:0004375">
    <property type="term" value="F:glycine dehydrogenase (decarboxylating) activity"/>
    <property type="evidence" value="ECO:0007669"/>
    <property type="project" value="UniProtKB-EC"/>
</dbReference>
<dbReference type="Pfam" id="PF02347">
    <property type="entry name" value="GDC-P"/>
    <property type="match status" value="1"/>
</dbReference>
<reference evidence="6" key="1">
    <citation type="submission" date="2017-09" db="EMBL/GenBank/DDBJ databases">
        <title>The Reconstruction of 2,631 Draft Metagenome-Assembled Genomes from the Global Oceans.</title>
        <authorList>
            <person name="Tully B.J."/>
            <person name="Graham E.D."/>
            <person name="Heidelberg J.F."/>
        </authorList>
    </citation>
    <scope>NUCLEOTIDE SEQUENCE [LARGE SCALE GENOMIC DNA]</scope>
</reference>
<dbReference type="PANTHER" id="PTHR42806">
    <property type="entry name" value="GLYCINE CLEAVAGE SYSTEM P-PROTEIN"/>
    <property type="match status" value="1"/>
</dbReference>
<comment type="similarity">
    <text evidence="3">Belongs to the GcvP family. N-terminal subunit subfamily.</text>
</comment>
<protein>
    <recommendedName>
        <fullName evidence="3">Probable glycine dehydrogenase (decarboxylating) subunit 1</fullName>
        <ecNumber evidence="3">1.4.4.2</ecNumber>
    </recommendedName>
    <alternativeName>
        <fullName evidence="3">Glycine cleavage system P-protein subunit 1</fullName>
    </alternativeName>
    <alternativeName>
        <fullName evidence="3">Glycine decarboxylase subunit 1</fullName>
    </alternativeName>
    <alternativeName>
        <fullName evidence="3">Glycine dehydrogenase (aminomethyl-transferring) subunit 1</fullName>
    </alternativeName>
</protein>
<accession>A0A2D6M174</accession>
<keyword evidence="1 3" id="KW-0560">Oxidoreductase</keyword>
<comment type="function">
    <text evidence="3">The glycine cleavage system catalyzes the degradation of glycine. The P protein binds the alpha-amino group of glycine through its pyridoxal phosphate cofactor; CO(2) is released and the remaining methylamine moiety is then transferred to the lipoamide cofactor of the H protein.</text>
</comment>
<dbReference type="PIRSF" id="PIRSF006815">
    <property type="entry name" value="GcvPA"/>
    <property type="match status" value="1"/>
</dbReference>
<dbReference type="Gene3D" id="3.90.1150.10">
    <property type="entry name" value="Aspartate Aminotransferase, domain 1"/>
    <property type="match status" value="1"/>
</dbReference>
<evidence type="ECO:0000256" key="2">
    <source>
        <dbReference type="ARBA" id="ARBA00049026"/>
    </source>
</evidence>
<dbReference type="InterPro" id="IPR015421">
    <property type="entry name" value="PyrdxlP-dep_Trfase_major"/>
</dbReference>